<dbReference type="Pfam" id="PF02342">
    <property type="entry name" value="TerD"/>
    <property type="match status" value="1"/>
</dbReference>
<feature type="domain" description="TerD" evidence="3">
    <location>
        <begin position="27"/>
        <end position="172"/>
    </location>
</feature>
<reference evidence="4 5" key="1">
    <citation type="submission" date="2018-05" db="EMBL/GenBank/DDBJ databases">
        <title>Streptomyces venezuelae.</title>
        <authorList>
            <person name="Kim W."/>
            <person name="Lee N."/>
            <person name="Cho B.-K."/>
        </authorList>
    </citation>
    <scope>NUCLEOTIDE SEQUENCE [LARGE SCALE GENOMIC DNA]</scope>
    <source>
        <strain evidence="4 5">ATCC 15068</strain>
    </source>
</reference>
<evidence type="ECO:0000313" key="4">
    <source>
        <dbReference type="EMBL" id="QES24818.1"/>
    </source>
</evidence>
<organism evidence="4 5">
    <name type="scientific">Streptomyces venezuelae</name>
    <dbReference type="NCBI Taxonomy" id="54571"/>
    <lineage>
        <taxon>Bacteria</taxon>
        <taxon>Bacillati</taxon>
        <taxon>Actinomycetota</taxon>
        <taxon>Actinomycetes</taxon>
        <taxon>Kitasatosporales</taxon>
        <taxon>Streptomycetaceae</taxon>
        <taxon>Streptomyces</taxon>
    </lineage>
</organism>
<feature type="compositionally biased region" description="Pro residues" evidence="2">
    <location>
        <begin position="230"/>
        <end position="243"/>
    </location>
</feature>
<dbReference type="Gene3D" id="2.60.60.30">
    <property type="entry name" value="sav2460 like domains"/>
    <property type="match status" value="1"/>
</dbReference>
<accession>A0A5P2B4X0</accession>
<dbReference type="InterPro" id="IPR051324">
    <property type="entry name" value="Stress/Tellurium_Resist"/>
</dbReference>
<name>A0A5P2B4X0_STRVZ</name>
<protein>
    <submittedName>
        <fullName evidence="4">Resistance protein</fullName>
    </submittedName>
</protein>
<evidence type="ECO:0000313" key="5">
    <source>
        <dbReference type="Proteomes" id="UP000324106"/>
    </source>
</evidence>
<sequence length="448" mass="48800">MTEIVKGGNLPVPGQAWRIAVVRRDAGDGVPEVDASALLLDASGRVRDDGDLVFYNQPAHASGAVRLVGQVRDEERRVADWLEIDTERVEPAVQRIVITASSEHGTFGQVPGLHIRTVSAATGEQLALYEVDDASTETAFLLGEFYRRDGAWKFRAVGQGYASGLVGLAQDFGIVGRDPDPAPHDEPVHDDEPVPADEPVSGDAAPEAIPEELLAKVRQAEAEAEAAPVRTPPQVPVQRPPRTGPRSDAELFGEDFPEFVRSGEGKADITVDVPIPAGYVVVESTRKGDGYFAVHSIDEKGDSDALLANTLMENQGARRVLRYDGKAPLRLRVSCHEPWTVAVRPVSTLEVLDGTAEGRGSDALLYTGPAGLLTSRLHTRLSFEWFNIHGYEPDGRDHLLANEANRLPRETRPLPAGPLLVQLVSADGDWTLKVRPPKENRFWRRTSR</sequence>
<dbReference type="AlphaFoldDB" id="A0A5P2B4X0"/>
<dbReference type="Proteomes" id="UP000324106">
    <property type="component" value="Chromosome"/>
</dbReference>
<dbReference type="EMBL" id="CP029194">
    <property type="protein sequence ID" value="QES24818.1"/>
    <property type="molecule type" value="Genomic_DNA"/>
</dbReference>
<evidence type="ECO:0000259" key="3">
    <source>
        <dbReference type="Pfam" id="PF02342"/>
    </source>
</evidence>
<dbReference type="RefSeq" id="WP_150270380.1">
    <property type="nucleotide sequence ID" value="NZ_CP029194.1"/>
</dbReference>
<dbReference type="CDD" id="cd06974">
    <property type="entry name" value="TerD_like"/>
    <property type="match status" value="1"/>
</dbReference>
<dbReference type="PANTHER" id="PTHR32097">
    <property type="entry name" value="CAMP-BINDING PROTEIN 1-RELATED"/>
    <property type="match status" value="1"/>
</dbReference>
<comment type="similarity">
    <text evidence="1">Belongs to the CAPAB/TerDEXZ family.</text>
</comment>
<dbReference type="InterPro" id="IPR003325">
    <property type="entry name" value="TerD"/>
</dbReference>
<proteinExistence type="inferred from homology"/>
<gene>
    <name evidence="4" type="ORF">DEJ46_26865</name>
</gene>
<evidence type="ECO:0000256" key="2">
    <source>
        <dbReference type="SAM" id="MobiDB-lite"/>
    </source>
</evidence>
<feature type="region of interest" description="Disordered" evidence="2">
    <location>
        <begin position="176"/>
        <end position="204"/>
    </location>
</feature>
<dbReference type="OrthoDB" id="4290369at2"/>
<feature type="compositionally biased region" description="Basic and acidic residues" evidence="2">
    <location>
        <begin position="177"/>
        <end position="192"/>
    </location>
</feature>
<feature type="region of interest" description="Disordered" evidence="2">
    <location>
        <begin position="219"/>
        <end position="250"/>
    </location>
</feature>
<evidence type="ECO:0000256" key="1">
    <source>
        <dbReference type="ARBA" id="ARBA00008775"/>
    </source>
</evidence>
<dbReference type="PANTHER" id="PTHR32097:SF4">
    <property type="entry name" value="GENERAL STRESS PROTEIN 16U"/>
    <property type="match status" value="1"/>
</dbReference>